<dbReference type="EMBL" id="JAHUTI010010863">
    <property type="protein sequence ID" value="MED6235784.1"/>
    <property type="molecule type" value="Genomic_DNA"/>
</dbReference>
<name>A0ABU7ADC6_9TELE</name>
<gene>
    <name evidence="1" type="ORF">ATANTOWER_000308</name>
</gene>
<protein>
    <submittedName>
        <fullName evidence="1">Uncharacterized protein</fullName>
    </submittedName>
</protein>
<comment type="caution">
    <text evidence="1">The sequence shown here is derived from an EMBL/GenBank/DDBJ whole genome shotgun (WGS) entry which is preliminary data.</text>
</comment>
<keyword evidence="2" id="KW-1185">Reference proteome</keyword>
<dbReference type="Proteomes" id="UP001345963">
    <property type="component" value="Unassembled WGS sequence"/>
</dbReference>
<evidence type="ECO:0000313" key="1">
    <source>
        <dbReference type="EMBL" id="MED6235784.1"/>
    </source>
</evidence>
<accession>A0ABU7ADC6</accession>
<reference evidence="1 2" key="1">
    <citation type="submission" date="2021-07" db="EMBL/GenBank/DDBJ databases">
        <authorList>
            <person name="Palmer J.M."/>
        </authorList>
    </citation>
    <scope>NUCLEOTIDE SEQUENCE [LARGE SCALE GENOMIC DNA]</scope>
    <source>
        <strain evidence="1 2">AT_MEX2019</strain>
        <tissue evidence="1">Muscle</tissue>
    </source>
</reference>
<organism evidence="1 2">
    <name type="scientific">Ataeniobius toweri</name>
    <dbReference type="NCBI Taxonomy" id="208326"/>
    <lineage>
        <taxon>Eukaryota</taxon>
        <taxon>Metazoa</taxon>
        <taxon>Chordata</taxon>
        <taxon>Craniata</taxon>
        <taxon>Vertebrata</taxon>
        <taxon>Euteleostomi</taxon>
        <taxon>Actinopterygii</taxon>
        <taxon>Neopterygii</taxon>
        <taxon>Teleostei</taxon>
        <taxon>Neoteleostei</taxon>
        <taxon>Acanthomorphata</taxon>
        <taxon>Ovalentaria</taxon>
        <taxon>Atherinomorphae</taxon>
        <taxon>Cyprinodontiformes</taxon>
        <taxon>Goodeidae</taxon>
        <taxon>Ataeniobius</taxon>
    </lineage>
</organism>
<evidence type="ECO:0000313" key="2">
    <source>
        <dbReference type="Proteomes" id="UP001345963"/>
    </source>
</evidence>
<sequence length="108" mass="12491">MYPFTYAHFGTHNIDSQAQFQEYRTSKHLQEIKLVYVTVCTITISSLRSTQPKMLQLANFYDYKPIPVTHFCLAGESKWISLILSRAYPSGPSTNIHYLKFLLNSIQV</sequence>
<proteinExistence type="predicted"/>